<dbReference type="GO" id="GO:0016787">
    <property type="term" value="F:hydrolase activity"/>
    <property type="evidence" value="ECO:0007669"/>
    <property type="project" value="UniProtKB-KW"/>
</dbReference>
<dbReference type="InterPro" id="IPR038720">
    <property type="entry name" value="YprB_RNase_H-like_dom"/>
</dbReference>
<protein>
    <submittedName>
        <fullName evidence="7">TM0106 family RecB-like putative nuclease</fullName>
    </submittedName>
</protein>
<evidence type="ECO:0000259" key="5">
    <source>
        <dbReference type="Pfam" id="PF13087"/>
    </source>
</evidence>
<name>A0A5S4YK67_9BRAD</name>
<keyword evidence="8" id="KW-1185">Reference proteome</keyword>
<dbReference type="GO" id="GO:0043139">
    <property type="term" value="F:5'-3' DNA helicase activity"/>
    <property type="evidence" value="ECO:0007669"/>
    <property type="project" value="TreeGrafter"/>
</dbReference>
<keyword evidence="2" id="KW-0378">Hydrolase</keyword>
<dbReference type="CDD" id="cd18808">
    <property type="entry name" value="SF1_C_Upf1"/>
    <property type="match status" value="1"/>
</dbReference>
<comment type="caution">
    <text evidence="7">The sequence shown here is derived from an EMBL/GenBank/DDBJ whole genome shotgun (WGS) entry which is preliminary data.</text>
</comment>
<dbReference type="SUPFAM" id="SSF52540">
    <property type="entry name" value="P-loop containing nucleoside triphosphate hydrolases"/>
    <property type="match status" value="1"/>
</dbReference>
<keyword evidence="3" id="KW-0347">Helicase</keyword>
<feature type="domain" description="YprB ribonuclease H-like" evidence="6">
    <location>
        <begin position="321"/>
        <end position="504"/>
    </location>
</feature>
<dbReference type="InterPro" id="IPR047187">
    <property type="entry name" value="SF1_C_Upf1"/>
</dbReference>
<sequence length="1132" mass="124772">MQNVGGNLYLSSADLVGHLNCTYLTELDLKVAKGELQKPKVWDPVLETLAERGAAHERAFIDHLKTLGMTVTVIDGVGLDPNSISATLEAMTRGDAVIVQGALQSGTWNGRADVLRRVETPSRFGAWSYEVTDTKLSRETKGNTVLQISLYSDMLSAMQGVEPTAAHVVIPGTNFKPETYRIADYSAYYRHVRSSLETAITNGAGAAYPEPIEHCDICRWRRDCDDRRRRDDHLSLVAGISKSQIGELTRRGVGSTASLAAMPIPLEWRPERGAAKSYEKVREQARIQVEGRTSGSMKYEALPPIAGFGLSRLPAPSQGDIFFDFEGDPFVGEGGLEFLFGYSFLDHEGKPKYVGDWASDRQEERAAFERFVDFVTERLKSYPDLHIYHFAPYEPATMKRLMGRYASRENEVDNLLRAEIFVDLFAVVRHGIRASVESYSIKKLEPLYSFTRSVPLEDVGAVMARIQARLEMGDAAGVPDADKDTIRGYNKDDCDSTAALREWLEALRASLIASGEVIERPVPKPAEVSEKRGDWQKRVAVLVGRLTEGIPDDVAERTVEQQARWLLAFMLDFHGREKKAVWWEYFRLRDLSADDLLHERAGLSGLTFKEAAGGTAKVPVHRYSFVLQDTDLRPDSELRSVGGQKFGSVIAISHEDRTIDIKKRGDTSEFHPEAVFAHKSVDRDERPEALFRLGQYVAENGIEGAGEHRAARDLLLLAAPRLQGASLQVVGEDSLKTATQVALALDQSVYPVQGPPGAGKTFTGARMICALVRAGKRVGITANSHKVIRNLLDEVVEAAGEEGLPIRCVQKVDEKHQEDDLDSLNFVKKNEHALDALRTNCSVGGGTSYFWARPDASLSVDVLFIDEAAQMALANVLAVAQAAHSVVLLGDPRQLEQPIQGSHPDGVGVSALDHVLGYHATIPADRGLFLAETWRLHPLICAFNSELFYEGRLKSRPGLERQEIRTKSGLNGSGLRYLPVQHDGNQSSSPEEADAIRDLIADILGSGTTWVDRKGSESPISLDDVLIIAPCNAQVFELQERLPGARIGTVDKFQGQEAPIVIYSMATSSHADAPRGMEFLYSANRLNVAVSRAKCICIVVASPRLFEAECRTPRQMQLANAFCRYAEMASAF</sequence>
<dbReference type="Pfam" id="PF13604">
    <property type="entry name" value="AAA_30"/>
    <property type="match status" value="1"/>
</dbReference>
<dbReference type="Pfam" id="PF13087">
    <property type="entry name" value="AAA_12"/>
    <property type="match status" value="1"/>
</dbReference>
<evidence type="ECO:0000259" key="6">
    <source>
        <dbReference type="Pfam" id="PF13482"/>
    </source>
</evidence>
<reference evidence="7 8" key="1">
    <citation type="submission" date="2019-08" db="EMBL/GenBank/DDBJ databases">
        <title>Bradyrhizobium hipponensis sp. nov., a rhizobium isolated from a Lupinus angustifolius root nodule in Tunisia.</title>
        <authorList>
            <person name="Off K."/>
            <person name="Rejili M."/>
            <person name="Mars M."/>
            <person name="Brachmann A."/>
            <person name="Marin M."/>
        </authorList>
    </citation>
    <scope>NUCLEOTIDE SEQUENCE [LARGE SCALE GENOMIC DNA]</scope>
    <source>
        <strain evidence="8">aSej3</strain>
    </source>
</reference>
<dbReference type="InterPro" id="IPR041679">
    <property type="entry name" value="DNA2/NAM7-like_C"/>
</dbReference>
<dbReference type="GO" id="GO:0005524">
    <property type="term" value="F:ATP binding"/>
    <property type="evidence" value="ECO:0007669"/>
    <property type="project" value="UniProtKB-KW"/>
</dbReference>
<evidence type="ECO:0000256" key="2">
    <source>
        <dbReference type="ARBA" id="ARBA00022801"/>
    </source>
</evidence>
<organism evidence="7 8">
    <name type="scientific">Bradyrhizobium hipponense</name>
    <dbReference type="NCBI Taxonomy" id="2605638"/>
    <lineage>
        <taxon>Bacteria</taxon>
        <taxon>Pseudomonadati</taxon>
        <taxon>Pseudomonadota</taxon>
        <taxon>Alphaproteobacteria</taxon>
        <taxon>Hyphomicrobiales</taxon>
        <taxon>Nitrobacteraceae</taxon>
        <taxon>Bradyrhizobium</taxon>
    </lineage>
</organism>
<evidence type="ECO:0000256" key="3">
    <source>
        <dbReference type="ARBA" id="ARBA00022806"/>
    </source>
</evidence>
<dbReference type="PANTHER" id="PTHR43788">
    <property type="entry name" value="DNA2/NAM7 HELICASE FAMILY MEMBER"/>
    <property type="match status" value="1"/>
</dbReference>
<proteinExistence type="predicted"/>
<dbReference type="NCBIfam" id="TIGR03491">
    <property type="entry name" value="TM0106 family RecB-like putative nuclease"/>
    <property type="match status" value="1"/>
</dbReference>
<dbReference type="Proteomes" id="UP000324797">
    <property type="component" value="Unassembled WGS sequence"/>
</dbReference>
<evidence type="ECO:0000313" key="8">
    <source>
        <dbReference type="Proteomes" id="UP000324797"/>
    </source>
</evidence>
<dbReference type="PANTHER" id="PTHR43788:SF8">
    <property type="entry name" value="DNA-BINDING PROTEIN SMUBP-2"/>
    <property type="match status" value="1"/>
</dbReference>
<keyword evidence="4" id="KW-0067">ATP-binding</keyword>
<feature type="domain" description="DNA2/NAM7 helicase-like C-terminal" evidence="5">
    <location>
        <begin position="928"/>
        <end position="1102"/>
    </location>
</feature>
<dbReference type="InterPro" id="IPR027417">
    <property type="entry name" value="P-loop_NTPase"/>
</dbReference>
<dbReference type="Pfam" id="PF13482">
    <property type="entry name" value="RNase_H_2"/>
    <property type="match status" value="1"/>
</dbReference>
<evidence type="ECO:0000256" key="1">
    <source>
        <dbReference type="ARBA" id="ARBA00022741"/>
    </source>
</evidence>
<accession>A0A5S4YK67</accession>
<keyword evidence="1" id="KW-0547">Nucleotide-binding</keyword>
<gene>
    <name evidence="7" type="ORF">FXV83_25795</name>
</gene>
<dbReference type="Gene3D" id="3.40.50.300">
    <property type="entry name" value="P-loop containing nucleotide triphosphate hydrolases"/>
    <property type="match status" value="2"/>
</dbReference>
<dbReference type="InterPro" id="IPR050534">
    <property type="entry name" value="Coronavir_polyprotein_1ab"/>
</dbReference>
<dbReference type="EMBL" id="VSTH01000091">
    <property type="protein sequence ID" value="TYO63735.1"/>
    <property type="molecule type" value="Genomic_DNA"/>
</dbReference>
<evidence type="ECO:0000313" key="7">
    <source>
        <dbReference type="EMBL" id="TYO63735.1"/>
    </source>
</evidence>
<dbReference type="RefSeq" id="WP_148742427.1">
    <property type="nucleotide sequence ID" value="NZ_VSTH01000091.1"/>
</dbReference>
<evidence type="ECO:0000256" key="4">
    <source>
        <dbReference type="ARBA" id="ARBA00022840"/>
    </source>
</evidence>
<dbReference type="InterPro" id="IPR019993">
    <property type="entry name" value="RecB_nuclease_TM0106_put"/>
</dbReference>
<dbReference type="CDD" id="cd17934">
    <property type="entry name" value="DEXXQc_Upf1-like"/>
    <property type="match status" value="1"/>
</dbReference>
<dbReference type="AlphaFoldDB" id="A0A5S4YK67"/>